<evidence type="ECO:0000256" key="1">
    <source>
        <dbReference type="SAM" id="MobiDB-lite"/>
    </source>
</evidence>
<feature type="region of interest" description="Disordered" evidence="1">
    <location>
        <begin position="419"/>
        <end position="440"/>
    </location>
</feature>
<proteinExistence type="predicted"/>
<dbReference type="AlphaFoldDB" id="A0AAW0BV08"/>
<feature type="region of interest" description="Disordered" evidence="1">
    <location>
        <begin position="1"/>
        <end position="26"/>
    </location>
</feature>
<dbReference type="Proteomes" id="UP001383192">
    <property type="component" value="Unassembled WGS sequence"/>
</dbReference>
<organism evidence="2 3">
    <name type="scientific">Paramarasmius palmivorus</name>
    <dbReference type="NCBI Taxonomy" id="297713"/>
    <lineage>
        <taxon>Eukaryota</taxon>
        <taxon>Fungi</taxon>
        <taxon>Dikarya</taxon>
        <taxon>Basidiomycota</taxon>
        <taxon>Agaricomycotina</taxon>
        <taxon>Agaricomycetes</taxon>
        <taxon>Agaricomycetidae</taxon>
        <taxon>Agaricales</taxon>
        <taxon>Marasmiineae</taxon>
        <taxon>Marasmiaceae</taxon>
        <taxon>Paramarasmius</taxon>
    </lineage>
</organism>
<name>A0AAW0BV08_9AGAR</name>
<protein>
    <submittedName>
        <fullName evidence="2">Uncharacterized protein</fullName>
    </submittedName>
</protein>
<accession>A0AAW0BV08</accession>
<evidence type="ECO:0000313" key="3">
    <source>
        <dbReference type="Proteomes" id="UP001383192"/>
    </source>
</evidence>
<keyword evidence="3" id="KW-1185">Reference proteome</keyword>
<evidence type="ECO:0000313" key="2">
    <source>
        <dbReference type="EMBL" id="KAK7031259.1"/>
    </source>
</evidence>
<gene>
    <name evidence="2" type="ORF">VNI00_013510</name>
</gene>
<comment type="caution">
    <text evidence="2">The sequence shown here is derived from an EMBL/GenBank/DDBJ whole genome shotgun (WGS) entry which is preliminary data.</text>
</comment>
<sequence length="510" mass="56916">MFDMPPLGTGNPRTPQESMDQGPGLMESISQGFRRVSGAFFGQRMQPEVEMHEPVAPTNGEAAQAAGPEVEMQGDPVAPVNGEAAQAAGPEVEMQGDPVAPTNVGVAQGNTGEAQRPVAGGVEMDIVRAMQSISDGMNILRNDIHTLRTEVNGLAENQRREENAPENPPQVTYIARKPRQRQIQINPRGERSQTEARILRETVNEAWRQPVPRMAEPTVQEVAAYWHIVQTNPLPDTLPPIHNLAASKEQFPIKFVWSVGLNELQKQWNNGMARWFVIKWLIPAINKELPGARDPTNDHHVSDLVKKTKQHVKYVGDKHQHTAEKKDAIKAEAKDDGQRRRILRRRVEEVKGEANALEALRILHVEGMSSNEDFTDPATGTRRQAIHIHPFRSQSVTNFVRGIDDRILWADVHSNGTRNIVREPGRQGQNRSSRGGAGMGIPKGWPENFYNWEAIAHAKNMDIAELKRRLMVQPAKPALLQLAPRNRGRRSGTDASSMLISFQFRGYTPE</sequence>
<dbReference type="EMBL" id="JAYKXP010000069">
    <property type="protein sequence ID" value="KAK7031259.1"/>
    <property type="molecule type" value="Genomic_DNA"/>
</dbReference>
<reference evidence="2 3" key="1">
    <citation type="submission" date="2024-01" db="EMBL/GenBank/DDBJ databases">
        <title>A draft genome for a cacao thread blight-causing isolate of Paramarasmius palmivorus.</title>
        <authorList>
            <person name="Baruah I.K."/>
            <person name="Bukari Y."/>
            <person name="Amoako-Attah I."/>
            <person name="Meinhardt L.W."/>
            <person name="Bailey B.A."/>
            <person name="Cohen S.P."/>
        </authorList>
    </citation>
    <scope>NUCLEOTIDE SEQUENCE [LARGE SCALE GENOMIC DNA]</scope>
    <source>
        <strain evidence="2 3">GH-12</strain>
    </source>
</reference>